<dbReference type="Proteomes" id="UP000011777">
    <property type="component" value="Unassembled WGS sequence"/>
</dbReference>
<name>M3J9K9_CANMX</name>
<proteinExistence type="predicted"/>
<evidence type="ECO:0000313" key="1">
    <source>
        <dbReference type="EMBL" id="EMG48803.1"/>
    </source>
</evidence>
<sequence length="81" mass="9047">PIVSFNNLRKLSSSKFSLYSILNPSRYLITSNRCKPSTSSNILIGGNPYSSADTPSGNMIELFVVQEDDEHSCDVVVSYRW</sequence>
<dbReference type="HOGENOM" id="CLU_2580203_0_0_1"/>
<dbReference type="GO" id="GO:0003968">
    <property type="term" value="F:RNA-directed RNA polymerase activity"/>
    <property type="evidence" value="ECO:0007669"/>
    <property type="project" value="UniProtKB-KW"/>
</dbReference>
<dbReference type="EMBL" id="AOGT01000974">
    <property type="protein sequence ID" value="EMG48803.1"/>
    <property type="molecule type" value="Genomic_DNA"/>
</dbReference>
<organism evidence="1 2">
    <name type="scientific">Candida maltosa (strain Xu316)</name>
    <name type="common">Yeast</name>
    <dbReference type="NCBI Taxonomy" id="1245528"/>
    <lineage>
        <taxon>Eukaryota</taxon>
        <taxon>Fungi</taxon>
        <taxon>Dikarya</taxon>
        <taxon>Ascomycota</taxon>
        <taxon>Saccharomycotina</taxon>
        <taxon>Pichiomycetes</taxon>
        <taxon>Debaryomycetaceae</taxon>
        <taxon>Candida/Lodderomyces clade</taxon>
        <taxon>Candida</taxon>
    </lineage>
</organism>
<evidence type="ECO:0000313" key="2">
    <source>
        <dbReference type="Proteomes" id="UP000011777"/>
    </source>
</evidence>
<protein>
    <submittedName>
        <fullName evidence="1">RNA-directed RNA polymerase</fullName>
    </submittedName>
</protein>
<dbReference type="AlphaFoldDB" id="M3J9K9"/>
<keyword evidence="1" id="KW-0808">Transferase</keyword>
<reference evidence="1 2" key="1">
    <citation type="submission" date="2013-02" db="EMBL/GenBank/DDBJ databases">
        <title>Genome sequence of Candida maltosa Xu316, a potential industrial strain for xylitol and ethanol production.</title>
        <authorList>
            <person name="Yu J."/>
            <person name="Wang Q."/>
            <person name="Geng X."/>
            <person name="Bao W."/>
            <person name="He P."/>
            <person name="Cai J."/>
        </authorList>
    </citation>
    <scope>NUCLEOTIDE SEQUENCE [LARGE SCALE GENOMIC DNA]</scope>
    <source>
        <strain evidence="2">Xu316</strain>
    </source>
</reference>
<accession>M3J9K9</accession>
<keyword evidence="1" id="KW-0696">RNA-directed RNA polymerase</keyword>
<keyword evidence="1" id="KW-0548">Nucleotidyltransferase</keyword>
<keyword evidence="2" id="KW-1185">Reference proteome</keyword>
<gene>
    <name evidence="1" type="ORF">G210_0579</name>
</gene>
<comment type="caution">
    <text evidence="1">The sequence shown here is derived from an EMBL/GenBank/DDBJ whole genome shotgun (WGS) entry which is preliminary data.</text>
</comment>
<feature type="non-terminal residue" evidence="1">
    <location>
        <position position="1"/>
    </location>
</feature>